<gene>
    <name evidence="1" type="ORF">BpHYR1_007413</name>
</gene>
<proteinExistence type="predicted"/>
<accession>A0A3M7QUF8</accession>
<reference evidence="1 2" key="1">
    <citation type="journal article" date="2018" name="Sci. Rep.">
        <title>Genomic signatures of local adaptation to the degree of environmental predictability in rotifers.</title>
        <authorList>
            <person name="Franch-Gras L."/>
            <person name="Hahn C."/>
            <person name="Garcia-Roger E.M."/>
            <person name="Carmona M.J."/>
            <person name="Serra M."/>
            <person name="Gomez A."/>
        </authorList>
    </citation>
    <scope>NUCLEOTIDE SEQUENCE [LARGE SCALE GENOMIC DNA]</scope>
    <source>
        <strain evidence="1">HYR1</strain>
    </source>
</reference>
<dbReference type="AlphaFoldDB" id="A0A3M7QUF8"/>
<dbReference type="Proteomes" id="UP000276133">
    <property type="component" value="Unassembled WGS sequence"/>
</dbReference>
<evidence type="ECO:0000313" key="1">
    <source>
        <dbReference type="EMBL" id="RNA15000.1"/>
    </source>
</evidence>
<name>A0A3M7QUF8_BRAPC</name>
<dbReference type="EMBL" id="REGN01005063">
    <property type="protein sequence ID" value="RNA15000.1"/>
    <property type="molecule type" value="Genomic_DNA"/>
</dbReference>
<evidence type="ECO:0000313" key="2">
    <source>
        <dbReference type="Proteomes" id="UP000276133"/>
    </source>
</evidence>
<sequence length="104" mass="11884">MKIITNNSIYVLVQSVYFIIMSKFESISLCSIHALLRPIDILKLITLKNKITKCINSFLNLRIGIFFQLGPILNATRHPDKAFGTAGSWSSFDICHIFHEKEKN</sequence>
<comment type="caution">
    <text evidence="1">The sequence shown here is derived from an EMBL/GenBank/DDBJ whole genome shotgun (WGS) entry which is preliminary data.</text>
</comment>
<protein>
    <submittedName>
        <fullName evidence="1">Uncharacterized protein</fullName>
    </submittedName>
</protein>
<keyword evidence="2" id="KW-1185">Reference proteome</keyword>
<organism evidence="1 2">
    <name type="scientific">Brachionus plicatilis</name>
    <name type="common">Marine rotifer</name>
    <name type="synonym">Brachionus muelleri</name>
    <dbReference type="NCBI Taxonomy" id="10195"/>
    <lineage>
        <taxon>Eukaryota</taxon>
        <taxon>Metazoa</taxon>
        <taxon>Spiralia</taxon>
        <taxon>Gnathifera</taxon>
        <taxon>Rotifera</taxon>
        <taxon>Eurotatoria</taxon>
        <taxon>Monogononta</taxon>
        <taxon>Pseudotrocha</taxon>
        <taxon>Ploima</taxon>
        <taxon>Brachionidae</taxon>
        <taxon>Brachionus</taxon>
    </lineage>
</organism>